<dbReference type="GeneID" id="106806002"/>
<feature type="domain" description="PDZ" evidence="1">
    <location>
        <begin position="33"/>
        <end position="115"/>
    </location>
</feature>
<protein>
    <submittedName>
        <fullName evidence="3">Uncharacterized protein C45G9.7-like</fullName>
    </submittedName>
</protein>
<dbReference type="InterPro" id="IPR050614">
    <property type="entry name" value="Synaptic_Scaffolding_LAP-MAGUK"/>
</dbReference>
<dbReference type="Gene3D" id="2.30.42.10">
    <property type="match status" value="1"/>
</dbReference>
<dbReference type="Pfam" id="PF00595">
    <property type="entry name" value="PDZ"/>
    <property type="match status" value="1"/>
</dbReference>
<accession>A0ABM1DTP4</accession>
<evidence type="ECO:0000313" key="3">
    <source>
        <dbReference type="RefSeq" id="XP_014663315.1"/>
    </source>
</evidence>
<dbReference type="InterPro" id="IPR036034">
    <property type="entry name" value="PDZ_sf"/>
</dbReference>
<gene>
    <name evidence="3" type="primary">LOC106806002</name>
</gene>
<dbReference type="Proteomes" id="UP000695022">
    <property type="component" value="Unplaced"/>
</dbReference>
<evidence type="ECO:0000259" key="1">
    <source>
        <dbReference type="PROSITE" id="PS50106"/>
    </source>
</evidence>
<dbReference type="SMART" id="SM00228">
    <property type="entry name" value="PDZ"/>
    <property type="match status" value="1"/>
</dbReference>
<dbReference type="SUPFAM" id="SSF50156">
    <property type="entry name" value="PDZ domain-like"/>
    <property type="match status" value="1"/>
</dbReference>
<organism evidence="2 3">
    <name type="scientific">Priapulus caudatus</name>
    <name type="common">Priapulid worm</name>
    <dbReference type="NCBI Taxonomy" id="37621"/>
    <lineage>
        <taxon>Eukaryota</taxon>
        <taxon>Metazoa</taxon>
        <taxon>Ecdysozoa</taxon>
        <taxon>Scalidophora</taxon>
        <taxon>Priapulida</taxon>
        <taxon>Priapulimorpha</taxon>
        <taxon>Priapulimorphida</taxon>
        <taxon>Priapulidae</taxon>
        <taxon>Priapulus</taxon>
    </lineage>
</organism>
<reference evidence="3" key="1">
    <citation type="submission" date="2025-08" db="UniProtKB">
        <authorList>
            <consortium name="RefSeq"/>
        </authorList>
    </citation>
    <scope>IDENTIFICATION</scope>
</reference>
<proteinExistence type="predicted"/>
<dbReference type="RefSeq" id="XP_014663315.1">
    <property type="nucleotide sequence ID" value="XM_014807829.1"/>
</dbReference>
<evidence type="ECO:0000313" key="2">
    <source>
        <dbReference type="Proteomes" id="UP000695022"/>
    </source>
</evidence>
<keyword evidence="2" id="KW-1185">Reference proteome</keyword>
<sequence>MGRQTWKMAYESPENQQPGAPFECLSIPIVLKKVPLQNSDGTTTLKCGFRIGGGIDQDYKKSPHGYKDNGVYVTYVQEDSPAAGAGLQTHDKILQVNGYDFTMVTHKKAVEYIQKFDILNMLVTRPGVPPLQ</sequence>
<dbReference type="PANTHER" id="PTHR23119">
    <property type="entry name" value="DISCS LARGE"/>
    <property type="match status" value="1"/>
</dbReference>
<dbReference type="CDD" id="cd10822">
    <property type="entry name" value="PDZ_TAX1BP3-like"/>
    <property type="match status" value="1"/>
</dbReference>
<name>A0ABM1DTP4_PRICU</name>
<dbReference type="PROSITE" id="PS50106">
    <property type="entry name" value="PDZ"/>
    <property type="match status" value="1"/>
</dbReference>
<dbReference type="PANTHER" id="PTHR23119:SF50">
    <property type="entry name" value="PDZ DOMAIN-CONTAINING PROTEIN"/>
    <property type="match status" value="1"/>
</dbReference>
<dbReference type="InterPro" id="IPR001478">
    <property type="entry name" value="PDZ"/>
</dbReference>